<reference evidence="1 2" key="1">
    <citation type="journal article" date="2016" name="Nat. Commun.">
        <title>Thousands of microbial genomes shed light on interconnected biogeochemical processes in an aquifer system.</title>
        <authorList>
            <person name="Anantharaman K."/>
            <person name="Brown C.T."/>
            <person name="Hug L.A."/>
            <person name="Sharon I."/>
            <person name="Castelle C.J."/>
            <person name="Probst A.J."/>
            <person name="Thomas B.C."/>
            <person name="Singh A."/>
            <person name="Wilkins M.J."/>
            <person name="Karaoz U."/>
            <person name="Brodie E.L."/>
            <person name="Williams K.H."/>
            <person name="Hubbard S.S."/>
            <person name="Banfield J.F."/>
        </authorList>
    </citation>
    <scope>NUCLEOTIDE SEQUENCE [LARGE SCALE GENOMIC DNA]</scope>
</reference>
<organism evidence="1 2">
    <name type="scientific">Candidatus Komeilibacteria bacterium RIFCSPLOWO2_01_FULL_53_11</name>
    <dbReference type="NCBI Taxonomy" id="1798552"/>
    <lineage>
        <taxon>Bacteria</taxon>
        <taxon>Candidatus Komeiliibacteriota</taxon>
    </lineage>
</organism>
<dbReference type="Proteomes" id="UP000177349">
    <property type="component" value="Unassembled WGS sequence"/>
</dbReference>
<evidence type="ECO:0000313" key="2">
    <source>
        <dbReference type="Proteomes" id="UP000177349"/>
    </source>
</evidence>
<proteinExistence type="predicted"/>
<dbReference type="AlphaFoldDB" id="A0A1G2BS65"/>
<name>A0A1G2BS65_9BACT</name>
<dbReference type="EMBL" id="MHKN01000035">
    <property type="protein sequence ID" value="OGY91706.1"/>
    <property type="molecule type" value="Genomic_DNA"/>
</dbReference>
<evidence type="ECO:0000313" key="1">
    <source>
        <dbReference type="EMBL" id="OGY91706.1"/>
    </source>
</evidence>
<protein>
    <submittedName>
        <fullName evidence="1">Uncharacterized protein</fullName>
    </submittedName>
</protein>
<accession>A0A1G2BS65</accession>
<sequence length="131" mass="14631">MPEKFEGKLPSPEEVRVKEAKQRIFEIANNLEEKLTGYGDDEKVVASMGTIGTSVVLEAGKLRSFIHDNSIDAMNSVGMGEDLDEALKKLWGGKLIILTPEQSQKFLAGIQQLLETKPELERFLKQPNETE</sequence>
<gene>
    <name evidence="1" type="ORF">A3B31_02210</name>
</gene>
<comment type="caution">
    <text evidence="1">The sequence shown here is derived from an EMBL/GenBank/DDBJ whole genome shotgun (WGS) entry which is preliminary data.</text>
</comment>